<dbReference type="AlphaFoldDB" id="A0A814NXH8"/>
<reference evidence="3" key="1">
    <citation type="submission" date="2021-02" db="EMBL/GenBank/DDBJ databases">
        <authorList>
            <person name="Nowell W R."/>
        </authorList>
    </citation>
    <scope>NUCLEOTIDE SEQUENCE</scope>
</reference>
<accession>A0A814NXH8</accession>
<dbReference type="PANTHER" id="PTHR46780">
    <property type="entry name" value="PROTEIN EVA-1"/>
    <property type="match status" value="1"/>
</dbReference>
<dbReference type="Proteomes" id="UP000663829">
    <property type="component" value="Unassembled WGS sequence"/>
</dbReference>
<feature type="signal peptide" evidence="1">
    <location>
        <begin position="1"/>
        <end position="18"/>
    </location>
</feature>
<comment type="caution">
    <text evidence="3">The sequence shown here is derived from an EMBL/GenBank/DDBJ whole genome shotgun (WGS) entry which is preliminary data.</text>
</comment>
<dbReference type="EMBL" id="CAJOBC010005459">
    <property type="protein sequence ID" value="CAF3864503.1"/>
    <property type="molecule type" value="Genomic_DNA"/>
</dbReference>
<gene>
    <name evidence="3" type="ORF">GPM918_LOCUS18671</name>
    <name evidence="4" type="ORF">SRO942_LOCUS18668</name>
</gene>
<evidence type="ECO:0000259" key="2">
    <source>
        <dbReference type="PROSITE" id="PS50228"/>
    </source>
</evidence>
<keyword evidence="1" id="KW-0732">Signal</keyword>
<keyword evidence="5" id="KW-1185">Reference proteome</keyword>
<sequence length="606" mass="68363">MLVFGFILLLSSCIQCYTDDVTVIINWNNILYTSKSTLTYQLVINPLVTRASPVHDNIYQSLHDLPADYIRFIPWFPYPRLGIAELEQPSGLSQCKNVGEKYNLILSCAVSGGVIDKIEFASFGTPMGTCGNYAYGKCNSNTTIDVLQKSCVNRPNCTIPVNTDVFGDPCPDTVKRLIAQVTCNPPQNNTYWDLTSIDPLMEDFFEATKDHVSVINFSTQPRWLYNLTNVNPVQYPDSVNEVDWDYLQGSELLDKTGQQIGDYYGRLVAWYTKGGFLDEYGREHKSPYNYNISMWEVLNEIDGEHWNGIEQYTLIYDSMVEGIQKYADQEKKIKFVGLALGGHGRYDYYRYFLNSSNHRPGIPLDWISYHFYAGSSSRTDPATYEQFFPQTDNFVEEVKEIEKIRLSLSPSTRTYIDEIGIILPNDNDPDAPPFPKIYWNAAAAAFAYSYCKLAPLGIDLLGSSQFVGYPKLDIMGGLSPQYPSVAILDWNTGLGTARYWVLALLLNHFQVGDQAVETSVEPSSPIYAQAFINTKQKMLKLLLINTKYTSANVTINKAKGCTAWILDKSSNSAPAKQMKLLSDTILMTEYAVVVIDQMITTDQTKN</sequence>
<dbReference type="PROSITE" id="PS50228">
    <property type="entry name" value="SUEL_LECTIN"/>
    <property type="match status" value="1"/>
</dbReference>
<dbReference type="EMBL" id="CAJNOQ010005459">
    <property type="protein sequence ID" value="CAF1099446.1"/>
    <property type="molecule type" value="Genomic_DNA"/>
</dbReference>
<dbReference type="Proteomes" id="UP000681722">
    <property type="component" value="Unassembled WGS sequence"/>
</dbReference>
<dbReference type="Gene3D" id="2.60.120.740">
    <property type="match status" value="1"/>
</dbReference>
<dbReference type="Gene3D" id="3.20.20.80">
    <property type="entry name" value="Glycosidases"/>
    <property type="match status" value="1"/>
</dbReference>
<evidence type="ECO:0000256" key="1">
    <source>
        <dbReference type="SAM" id="SignalP"/>
    </source>
</evidence>
<dbReference type="InterPro" id="IPR043159">
    <property type="entry name" value="Lectin_gal-bd_sf"/>
</dbReference>
<dbReference type="GO" id="GO:0030246">
    <property type="term" value="F:carbohydrate binding"/>
    <property type="evidence" value="ECO:0007669"/>
    <property type="project" value="InterPro"/>
</dbReference>
<name>A0A814NXH8_9BILA</name>
<feature type="chain" id="PRO_5035685708" description="SUEL-type lectin domain-containing protein" evidence="1">
    <location>
        <begin position="19"/>
        <end position="606"/>
    </location>
</feature>
<feature type="domain" description="SUEL-type lectin" evidence="2">
    <location>
        <begin position="98"/>
        <end position="184"/>
    </location>
</feature>
<proteinExistence type="predicted"/>
<dbReference type="CDD" id="cd22842">
    <property type="entry name" value="Gal_Rha_Lectin_BGal"/>
    <property type="match status" value="1"/>
</dbReference>
<dbReference type="OrthoDB" id="1100386at2759"/>
<dbReference type="SUPFAM" id="SSF51445">
    <property type="entry name" value="(Trans)glycosidases"/>
    <property type="match status" value="1"/>
</dbReference>
<evidence type="ECO:0000313" key="3">
    <source>
        <dbReference type="EMBL" id="CAF1099446.1"/>
    </source>
</evidence>
<dbReference type="InterPro" id="IPR000922">
    <property type="entry name" value="Lectin_gal-bd_dom"/>
</dbReference>
<dbReference type="Pfam" id="PF02140">
    <property type="entry name" value="SUEL_Lectin"/>
    <property type="match status" value="1"/>
</dbReference>
<dbReference type="InterPro" id="IPR017853">
    <property type="entry name" value="GH"/>
</dbReference>
<organism evidence="3 5">
    <name type="scientific">Didymodactylos carnosus</name>
    <dbReference type="NCBI Taxonomy" id="1234261"/>
    <lineage>
        <taxon>Eukaryota</taxon>
        <taxon>Metazoa</taxon>
        <taxon>Spiralia</taxon>
        <taxon>Gnathifera</taxon>
        <taxon>Rotifera</taxon>
        <taxon>Eurotatoria</taxon>
        <taxon>Bdelloidea</taxon>
        <taxon>Philodinida</taxon>
        <taxon>Philodinidae</taxon>
        <taxon>Didymodactylos</taxon>
    </lineage>
</organism>
<evidence type="ECO:0000313" key="5">
    <source>
        <dbReference type="Proteomes" id="UP000663829"/>
    </source>
</evidence>
<evidence type="ECO:0000313" key="4">
    <source>
        <dbReference type="EMBL" id="CAF3864503.1"/>
    </source>
</evidence>
<protein>
    <recommendedName>
        <fullName evidence="2">SUEL-type lectin domain-containing protein</fullName>
    </recommendedName>
</protein>